<proteinExistence type="predicted"/>
<name>A0AAV4UQY5_CAEEX</name>
<dbReference type="EMBL" id="BPLR01013282">
    <property type="protein sequence ID" value="GIY60143.1"/>
    <property type="molecule type" value="Genomic_DNA"/>
</dbReference>
<organism evidence="1 2">
    <name type="scientific">Caerostris extrusa</name>
    <name type="common">Bark spider</name>
    <name type="synonym">Caerostris bankana</name>
    <dbReference type="NCBI Taxonomy" id="172846"/>
    <lineage>
        <taxon>Eukaryota</taxon>
        <taxon>Metazoa</taxon>
        <taxon>Ecdysozoa</taxon>
        <taxon>Arthropoda</taxon>
        <taxon>Chelicerata</taxon>
        <taxon>Arachnida</taxon>
        <taxon>Araneae</taxon>
        <taxon>Araneomorphae</taxon>
        <taxon>Entelegynae</taxon>
        <taxon>Araneoidea</taxon>
        <taxon>Araneidae</taxon>
        <taxon>Caerostris</taxon>
    </lineage>
</organism>
<reference evidence="1 2" key="1">
    <citation type="submission" date="2021-06" db="EMBL/GenBank/DDBJ databases">
        <title>Caerostris extrusa draft genome.</title>
        <authorList>
            <person name="Kono N."/>
            <person name="Arakawa K."/>
        </authorList>
    </citation>
    <scope>NUCLEOTIDE SEQUENCE [LARGE SCALE GENOMIC DNA]</scope>
</reference>
<sequence length="77" mass="9533">MQTKRADDRKIRMEINFYKAIMQIKEEDREIRMEIIVSNLYTRQLRKQREQRIEKFEWKSLYLTSTQGNYANKESRG</sequence>
<evidence type="ECO:0000313" key="2">
    <source>
        <dbReference type="Proteomes" id="UP001054945"/>
    </source>
</evidence>
<accession>A0AAV4UQY5</accession>
<keyword evidence="2" id="KW-1185">Reference proteome</keyword>
<evidence type="ECO:0000313" key="1">
    <source>
        <dbReference type="EMBL" id="GIY60143.1"/>
    </source>
</evidence>
<comment type="caution">
    <text evidence="1">The sequence shown here is derived from an EMBL/GenBank/DDBJ whole genome shotgun (WGS) entry which is preliminary data.</text>
</comment>
<dbReference type="AlphaFoldDB" id="A0AAV4UQY5"/>
<protein>
    <submittedName>
        <fullName evidence="1">Uncharacterized protein</fullName>
    </submittedName>
</protein>
<gene>
    <name evidence="1" type="ORF">CEXT_381321</name>
</gene>
<dbReference type="Proteomes" id="UP001054945">
    <property type="component" value="Unassembled WGS sequence"/>
</dbReference>